<name>A0A0B7BL67_9EUPU</name>
<dbReference type="SUPFAM" id="SSF49723">
    <property type="entry name" value="Lipase/lipooxygenase domain (PLAT/LH2 domain)"/>
    <property type="match status" value="1"/>
</dbReference>
<sequence length="82" mass="9683">IKDTSMEKEYNIEAKQWIKIEVDQDFWREFPLQRANASQTLAVQEYFVDIYTEQQNGTGSNTHVYIQMFGQNGDTGWRHLHG</sequence>
<reference evidence="3" key="1">
    <citation type="submission" date="2014-12" db="EMBL/GenBank/DDBJ databases">
        <title>Insight into the proteome of Arion vulgaris.</title>
        <authorList>
            <person name="Aradska J."/>
            <person name="Bulat T."/>
            <person name="Smidak R."/>
            <person name="Sarate P."/>
            <person name="Gangsoo J."/>
            <person name="Sialana F."/>
            <person name="Bilban M."/>
            <person name="Lubec G."/>
        </authorList>
    </citation>
    <scope>NUCLEOTIDE SEQUENCE</scope>
    <source>
        <tissue evidence="3">Skin</tissue>
    </source>
</reference>
<proteinExistence type="predicted"/>
<comment type="caution">
    <text evidence="1">Lacks conserved residue(s) required for the propagation of feature annotation.</text>
</comment>
<dbReference type="InterPro" id="IPR036392">
    <property type="entry name" value="PLAT/LH2_dom_sf"/>
</dbReference>
<evidence type="ECO:0000259" key="2">
    <source>
        <dbReference type="PROSITE" id="PS50095"/>
    </source>
</evidence>
<organism evidence="3">
    <name type="scientific">Arion vulgaris</name>
    <dbReference type="NCBI Taxonomy" id="1028688"/>
    <lineage>
        <taxon>Eukaryota</taxon>
        <taxon>Metazoa</taxon>
        <taxon>Spiralia</taxon>
        <taxon>Lophotrochozoa</taxon>
        <taxon>Mollusca</taxon>
        <taxon>Gastropoda</taxon>
        <taxon>Heterobranchia</taxon>
        <taxon>Euthyneura</taxon>
        <taxon>Panpulmonata</taxon>
        <taxon>Eupulmonata</taxon>
        <taxon>Stylommatophora</taxon>
        <taxon>Helicina</taxon>
        <taxon>Arionoidea</taxon>
        <taxon>Arionidae</taxon>
        <taxon>Arion</taxon>
    </lineage>
</organism>
<gene>
    <name evidence="3" type="primary">ORF196405</name>
</gene>
<evidence type="ECO:0000313" key="3">
    <source>
        <dbReference type="EMBL" id="CEK93642.1"/>
    </source>
</evidence>
<accession>A0A0B7BL67</accession>
<feature type="non-terminal residue" evidence="3">
    <location>
        <position position="82"/>
    </location>
</feature>
<protein>
    <recommendedName>
        <fullName evidence="2">PLAT domain-containing protein</fullName>
    </recommendedName>
</protein>
<dbReference type="InterPro" id="IPR001024">
    <property type="entry name" value="PLAT/LH2_dom"/>
</dbReference>
<dbReference type="Gene3D" id="2.60.60.20">
    <property type="entry name" value="PLAT/LH2 domain"/>
    <property type="match status" value="1"/>
</dbReference>
<evidence type="ECO:0000256" key="1">
    <source>
        <dbReference type="PROSITE-ProRule" id="PRU00152"/>
    </source>
</evidence>
<dbReference type="EMBL" id="HACG01046777">
    <property type="protein sequence ID" value="CEK93642.1"/>
    <property type="molecule type" value="Transcribed_RNA"/>
</dbReference>
<feature type="domain" description="PLAT" evidence="2">
    <location>
        <begin position="44"/>
        <end position="82"/>
    </location>
</feature>
<dbReference type="AlphaFoldDB" id="A0A0B7BL67"/>
<feature type="non-terminal residue" evidence="3">
    <location>
        <position position="1"/>
    </location>
</feature>
<dbReference type="PROSITE" id="PS50095">
    <property type="entry name" value="PLAT"/>
    <property type="match status" value="1"/>
</dbReference>